<dbReference type="SUPFAM" id="SSF49785">
    <property type="entry name" value="Galactose-binding domain-like"/>
    <property type="match status" value="1"/>
</dbReference>
<dbReference type="GO" id="GO:0048512">
    <property type="term" value="P:circadian behavior"/>
    <property type="evidence" value="ECO:0007669"/>
    <property type="project" value="TreeGrafter"/>
</dbReference>
<keyword evidence="1" id="KW-1185">Reference proteome</keyword>
<name>A0A914E936_9BILA</name>
<dbReference type="Proteomes" id="UP000887540">
    <property type="component" value="Unplaced"/>
</dbReference>
<dbReference type="GO" id="GO:0005737">
    <property type="term" value="C:cytoplasm"/>
    <property type="evidence" value="ECO:0007669"/>
    <property type="project" value="TreeGrafter"/>
</dbReference>
<dbReference type="InterPro" id="IPR008979">
    <property type="entry name" value="Galactose-bd-like_sf"/>
</dbReference>
<dbReference type="WBParaSite" id="ACRNAN_scaffold618.g27898.t1">
    <property type="protein sequence ID" value="ACRNAN_scaffold618.g27898.t1"/>
    <property type="gene ID" value="ACRNAN_scaffold618.g27898"/>
</dbReference>
<organism evidence="1 2">
    <name type="scientific">Acrobeloides nanus</name>
    <dbReference type="NCBI Taxonomy" id="290746"/>
    <lineage>
        <taxon>Eukaryota</taxon>
        <taxon>Metazoa</taxon>
        <taxon>Ecdysozoa</taxon>
        <taxon>Nematoda</taxon>
        <taxon>Chromadorea</taxon>
        <taxon>Rhabditida</taxon>
        <taxon>Tylenchina</taxon>
        <taxon>Cephalobomorpha</taxon>
        <taxon>Cephaloboidea</taxon>
        <taxon>Cephalobidae</taxon>
        <taxon>Acrobeloides</taxon>
    </lineage>
</organism>
<protein>
    <submittedName>
        <fullName evidence="2">F5/8 type C domain-containing protein</fullName>
    </submittedName>
</protein>
<sequence length="189" mass="21661">MLVLHNSRLLFDKQKSCSKLNEINENERNQNIKIIEDIRGTYKKSIDKLDVASQSDLHIEQTDIICTLSKRIDSLMDLRICLDDHIIAIAPRENVATIKHGAIVIEGNKYGHNTDASTALLDGNINWDTGVWNVLINGNITIKLNQIYLLDSMAFVLWHGDNERLYSYSIEVSRDGVTWIKLDDYSFRK</sequence>
<dbReference type="GO" id="GO:0050804">
    <property type="term" value="P:modulation of chemical synaptic transmission"/>
    <property type="evidence" value="ECO:0007669"/>
    <property type="project" value="TreeGrafter"/>
</dbReference>
<dbReference type="InterPro" id="IPR052407">
    <property type="entry name" value="BTB_POZ_domain_cont_9"/>
</dbReference>
<evidence type="ECO:0000313" key="2">
    <source>
        <dbReference type="WBParaSite" id="ACRNAN_scaffold618.g27898.t1"/>
    </source>
</evidence>
<evidence type="ECO:0000313" key="1">
    <source>
        <dbReference type="Proteomes" id="UP000887540"/>
    </source>
</evidence>
<dbReference type="PANTHER" id="PTHR46306:SF1">
    <property type="entry name" value="BTB_POZ DOMAIN-CONTAINING PROTEIN 9"/>
    <property type="match status" value="1"/>
</dbReference>
<dbReference type="AlphaFoldDB" id="A0A914E936"/>
<dbReference type="PANTHER" id="PTHR46306">
    <property type="entry name" value="BTB/POZ DOMAIN-CONTAINING PROTEIN 9"/>
    <property type="match status" value="1"/>
</dbReference>
<dbReference type="Gene3D" id="2.60.120.260">
    <property type="entry name" value="Galactose-binding domain-like"/>
    <property type="match status" value="1"/>
</dbReference>
<reference evidence="2" key="1">
    <citation type="submission" date="2022-11" db="UniProtKB">
        <authorList>
            <consortium name="WormBaseParasite"/>
        </authorList>
    </citation>
    <scope>IDENTIFICATION</scope>
</reference>
<accession>A0A914E936</accession>
<dbReference type="GO" id="GO:0008344">
    <property type="term" value="P:adult locomotory behavior"/>
    <property type="evidence" value="ECO:0007669"/>
    <property type="project" value="TreeGrafter"/>
</dbReference>
<proteinExistence type="predicted"/>